<evidence type="ECO:0000313" key="3">
    <source>
        <dbReference type="EMBL" id="UOE35330.1"/>
    </source>
</evidence>
<organism evidence="3 4">
    <name type="scientific">Hymenobacter monticola</name>
    <dbReference type="NCBI Taxonomy" id="1705399"/>
    <lineage>
        <taxon>Bacteria</taxon>
        <taxon>Pseudomonadati</taxon>
        <taxon>Bacteroidota</taxon>
        <taxon>Cytophagia</taxon>
        <taxon>Cytophagales</taxon>
        <taxon>Hymenobacteraceae</taxon>
        <taxon>Hymenobacter</taxon>
    </lineage>
</organism>
<dbReference type="PANTHER" id="PTHR35580:SF1">
    <property type="entry name" value="PHYTASE-LIKE DOMAIN-CONTAINING PROTEIN"/>
    <property type="match status" value="1"/>
</dbReference>
<gene>
    <name evidence="3" type="ORF">MTP16_06680</name>
</gene>
<name>A0ABY4B826_9BACT</name>
<reference evidence="3 4" key="1">
    <citation type="submission" date="2022-03" db="EMBL/GenBank/DDBJ databases">
        <title>Hymenobactersp. isolated from the air.</title>
        <authorList>
            <person name="Won M."/>
            <person name="Kwon S.-W."/>
        </authorList>
    </citation>
    <scope>NUCLEOTIDE SEQUENCE [LARGE SCALE GENOMIC DNA]</scope>
    <source>
        <strain evidence="3 4">KACC 22596</strain>
    </source>
</reference>
<feature type="chain" id="PRO_5045857499" evidence="1">
    <location>
        <begin position="22"/>
        <end position="1482"/>
    </location>
</feature>
<feature type="domain" description="PKD" evidence="2">
    <location>
        <begin position="1349"/>
        <end position="1374"/>
    </location>
</feature>
<evidence type="ECO:0000259" key="2">
    <source>
        <dbReference type="PROSITE" id="PS50093"/>
    </source>
</evidence>
<dbReference type="Proteomes" id="UP000831390">
    <property type="component" value="Chromosome"/>
</dbReference>
<keyword evidence="1" id="KW-0732">Signal</keyword>
<dbReference type="Pfam" id="PF25778">
    <property type="entry name" value="DUF7948"/>
    <property type="match status" value="1"/>
</dbReference>
<dbReference type="PROSITE" id="PS50093">
    <property type="entry name" value="PKD"/>
    <property type="match status" value="1"/>
</dbReference>
<dbReference type="InterPro" id="IPR057708">
    <property type="entry name" value="DUF7948"/>
</dbReference>
<dbReference type="InterPro" id="IPR000601">
    <property type="entry name" value="PKD_dom"/>
</dbReference>
<protein>
    <submittedName>
        <fullName evidence="3">Gliding motility-associated C-terminal domain-containing protein</fullName>
    </submittedName>
</protein>
<dbReference type="SUPFAM" id="SSF49299">
    <property type="entry name" value="PKD domain"/>
    <property type="match status" value="1"/>
</dbReference>
<dbReference type="InterPro" id="IPR013783">
    <property type="entry name" value="Ig-like_fold"/>
</dbReference>
<dbReference type="PANTHER" id="PTHR35580">
    <property type="entry name" value="CELL SURFACE GLYCOPROTEIN (S-LAYER PROTEIN)-LIKE PROTEIN"/>
    <property type="match status" value="1"/>
</dbReference>
<sequence>MRLLFTWLFLAGALLSLPMRAQQAKPALEFIENKGQWDARARYAAQVATGARLFVEPTGLTYALTAGLPGHGPQAGTPPTGLPGGQVKAHGLRLEFVAPSPAAKLQPAAEQAAPGRRHYLRGADARRWAHDLRAWRGLRYHQLWPGIDMVLKENTAQQFEYDLLLAPGADPALAQWNYRGADALRLDPATGRLEVQTSTGLLTEARPRAWQTDPATGQPQPVACAFELRGTTVSFRLGAYDPQRPLTIDPAVQFASYTGSAVENWGFAATHDARGNLYTAGVVFEPGYPVTTGAYQTAFSGNIDIAIMKFNAGATGATARAWATYLGGNNFEFPHSLLVNARNELLLMGTTSSTDFPTTTSALSRTLRGGPAVAPFGLASPFVLTGGSDLVLTRLGASGGNLRASTYLGGTGTDGLLDPAAATPRLRHNYGDAFRGDLALDPQGNVYVASVTGSADFPGLAAGAYRGGSSDGLVTSLDSSLSRVRWTTPVGGAGADALYSLQREDVGGDLLVAGGTTSATLSGATNGYRASLAGNVDGLVARVTSAGALTQASYLGTSGYDQAFFVRSGPGGRVYVLGQTLGPDWPGLDTTRYHVAHGQQFIQQLQPDLRTAGFATVFGSGRATTDISPTAFGVDCYGRMALAGWGGGLDPNNGSTTGLPTTPDALQRATDGVDFYLMQLSDGARVLDYASFFGTTADDHVDGGTSRFDSQNVLYQAVCACDQSGGTGIPVPPGAGTYTSTNGSPHCNNAAFKFAFQANTSPAGTDTLSVCARGGAVALSGSPEGGTWTGPGVSGSVANGFFFLPSAALLGQQVLTYTSPVAVNGCTGVSTRRITVLPQGTATLTAPQQVFCLRPGATAAPVPLTGTPAGGTFTGRGVVPGTTTFDPLLAGIGSHNIVYQVVGGRCPVTATLTMVVKVVPAITPSPPRRVCANDPPFSLGGNPPGGIWRGPGVAGSIGTFVFTPSVALIGGPHVLVYSVQGDPDCAPATDTLRITVLPTGGTARVPRDTSYCISAGPIRLRGGTPAGGEWSGPGVTGSVATGFIFTPSPLLIGPQSLLYTGPPGNNPLCPGRARRVVNVRSAGEATLSLPDTVMCAVAGPQPLRATPTGGVWSGPGVTGSVGAGFVFTPSAALAGNQTLSYTGPTPADTSCAYAGQLRLRVLPLPLVIFAPVGDVSICLAAPPHGVVLSASPAGGTFGGPGVVGNRFNPGDVGPGRYTLTYTWDFPQVRCPIVVSQTVVVSVVPNVRVPADTTLCNSQAPFQLRASPPGGTWSGPGVTAAGVFTPPTTPGTVALYYELPGGCSTAPYRITIPAAPGFTATWTGLDCADNQVAPLHLRFTAAGPTASQVQWDFGDGSPAATGATVEHTYTAGGRFAPRATLPATNPPGPCQRQVALAPVEVQAALLPNIITPNGDGQNEVFAPRLGGCPGRLQVFSRWGQRVFDVPTYQNNWDGAGLPAGLYYYLFSRADGGERVKGWVEIVR</sequence>
<accession>A0ABY4B826</accession>
<evidence type="ECO:0000256" key="1">
    <source>
        <dbReference type="SAM" id="SignalP"/>
    </source>
</evidence>
<dbReference type="CDD" id="cd00146">
    <property type="entry name" value="PKD"/>
    <property type="match status" value="1"/>
</dbReference>
<proteinExistence type="predicted"/>
<keyword evidence="4" id="KW-1185">Reference proteome</keyword>
<dbReference type="InterPro" id="IPR052918">
    <property type="entry name" value="Motility_Chemotaxis_Reg"/>
</dbReference>
<feature type="signal peptide" evidence="1">
    <location>
        <begin position="1"/>
        <end position="21"/>
    </location>
</feature>
<dbReference type="Pfam" id="PF18911">
    <property type="entry name" value="PKD_4"/>
    <property type="match status" value="1"/>
</dbReference>
<dbReference type="Pfam" id="PF13585">
    <property type="entry name" value="CHU_C"/>
    <property type="match status" value="1"/>
</dbReference>
<dbReference type="Gene3D" id="2.60.40.10">
    <property type="entry name" value="Immunoglobulins"/>
    <property type="match status" value="1"/>
</dbReference>
<dbReference type="RefSeq" id="WP_243517075.1">
    <property type="nucleotide sequence ID" value="NZ_CP094534.1"/>
</dbReference>
<dbReference type="InterPro" id="IPR035986">
    <property type="entry name" value="PKD_dom_sf"/>
</dbReference>
<dbReference type="EMBL" id="CP094534">
    <property type="protein sequence ID" value="UOE35330.1"/>
    <property type="molecule type" value="Genomic_DNA"/>
</dbReference>
<evidence type="ECO:0000313" key="4">
    <source>
        <dbReference type="Proteomes" id="UP000831390"/>
    </source>
</evidence>